<dbReference type="InterPro" id="IPR029264">
    <property type="entry name" value="ARF7EP_C"/>
</dbReference>
<dbReference type="Proteomes" id="UP000326458">
    <property type="component" value="Unassembled WGS sequence"/>
</dbReference>
<keyword evidence="5" id="KW-1185">Reference proteome</keyword>
<evidence type="ECO:0000313" key="4">
    <source>
        <dbReference type="EMBL" id="KAB0339062.1"/>
    </source>
</evidence>
<organism evidence="4 5">
    <name type="scientific">Muntiacus muntjak</name>
    <name type="common">Barking deer</name>
    <name type="synonym">Indian muntjac</name>
    <dbReference type="NCBI Taxonomy" id="9888"/>
    <lineage>
        <taxon>Eukaryota</taxon>
        <taxon>Metazoa</taxon>
        <taxon>Chordata</taxon>
        <taxon>Craniata</taxon>
        <taxon>Vertebrata</taxon>
        <taxon>Euteleostomi</taxon>
        <taxon>Mammalia</taxon>
        <taxon>Eutheria</taxon>
        <taxon>Laurasiatheria</taxon>
        <taxon>Artiodactyla</taxon>
        <taxon>Ruminantia</taxon>
        <taxon>Pecora</taxon>
        <taxon>Cervidae</taxon>
        <taxon>Muntiacinae</taxon>
        <taxon>Muntiacus</taxon>
    </lineage>
</organism>
<dbReference type="EMBL" id="VCEA01002548">
    <property type="protein sequence ID" value="KAB0339061.1"/>
    <property type="molecule type" value="Genomic_DNA"/>
</dbReference>
<feature type="region of interest" description="Disordered" evidence="1">
    <location>
        <begin position="1"/>
        <end position="34"/>
    </location>
</feature>
<name>A0A5N3UQP9_MUNMU</name>
<evidence type="ECO:0000313" key="5">
    <source>
        <dbReference type="Proteomes" id="UP000326458"/>
    </source>
</evidence>
<feature type="compositionally biased region" description="Basic and acidic residues" evidence="1">
    <location>
        <begin position="66"/>
        <end position="84"/>
    </location>
</feature>
<accession>A0A5N3UQP9</accession>
<comment type="caution">
    <text evidence="4">The sequence shown here is derived from an EMBL/GenBank/DDBJ whole genome shotgun (WGS) entry which is preliminary data.</text>
</comment>
<dbReference type="AlphaFoldDB" id="A0A5N3UQP9"/>
<dbReference type="EMBL" id="VCEA01002547">
    <property type="protein sequence ID" value="KAB0339062.1"/>
    <property type="molecule type" value="Genomic_DNA"/>
</dbReference>
<evidence type="ECO:0000256" key="1">
    <source>
        <dbReference type="SAM" id="MobiDB-lite"/>
    </source>
</evidence>
<dbReference type="PANTHER" id="PTHR46536">
    <property type="entry name" value="ARL14 EFFECTOR PROTEIN"/>
    <property type="match status" value="1"/>
</dbReference>
<reference evidence="4 5" key="1">
    <citation type="submission" date="2019-06" db="EMBL/GenBank/DDBJ databases">
        <title>Discovery of a novel chromosome fission-fusion reversal in muntjac.</title>
        <authorList>
            <person name="Mudd A.B."/>
            <person name="Bredeson J.V."/>
            <person name="Baum R."/>
            <person name="Hockemeyer D."/>
            <person name="Rokhsar D.S."/>
        </authorList>
    </citation>
    <scope>NUCLEOTIDE SEQUENCE [LARGE SCALE GENOMIC DNA]</scope>
    <source>
        <strain evidence="4">UTSW_UCB_Mm</strain>
        <tissue evidence="4">Fibroblast cell line</tissue>
    </source>
</reference>
<protein>
    <recommendedName>
        <fullName evidence="2">ARF7 effector protein C-terminal domain-containing protein</fullName>
    </recommendedName>
</protein>
<evidence type="ECO:0000313" key="3">
    <source>
        <dbReference type="EMBL" id="KAB0339061.1"/>
    </source>
</evidence>
<dbReference type="Pfam" id="PF14949">
    <property type="entry name" value="ARF7EP_C"/>
    <property type="match status" value="1"/>
</dbReference>
<dbReference type="PANTHER" id="PTHR46536:SF2">
    <property type="entry name" value="ADP RIBOSYLATION FACTOR LIKE GTPASE 14 EFFECTOR PROTEIN LIKE"/>
    <property type="match status" value="1"/>
</dbReference>
<feature type="domain" description="ARF7 effector protein C-terminal" evidence="2">
    <location>
        <begin position="37"/>
        <end position="134"/>
    </location>
</feature>
<proteinExistence type="predicted"/>
<sequence length="151" mass="17285">MSEQAEKSSSVRERPARQRSPERASEMEEKKMKQLDRQLKCLTFQNPGPQIANFNPGIRQQQKNEPMSKKSEVSPPKREAKKYDGKGRLLVNQADLCDCLDEDCLGCFYPCPKCNSTKCGPTCRRNRRWAYTSMLDENGEVISTMPFDVSD</sequence>
<gene>
    <name evidence="4" type="ORF">FD754_024164</name>
    <name evidence="3" type="ORF">FD754_024165</name>
</gene>
<evidence type="ECO:0000259" key="2">
    <source>
        <dbReference type="Pfam" id="PF14949"/>
    </source>
</evidence>
<feature type="region of interest" description="Disordered" evidence="1">
    <location>
        <begin position="47"/>
        <end position="84"/>
    </location>
</feature>